<dbReference type="PANTHER" id="PTHR12565">
    <property type="entry name" value="STEROL REGULATORY ELEMENT-BINDING PROTEIN"/>
    <property type="match status" value="1"/>
</dbReference>
<evidence type="ECO:0000259" key="6">
    <source>
        <dbReference type="PROSITE" id="PS50888"/>
    </source>
</evidence>
<dbReference type="PROSITE" id="PS50888">
    <property type="entry name" value="BHLH"/>
    <property type="match status" value="1"/>
</dbReference>
<dbReference type="FunFam" id="4.10.280.10:FF:000002">
    <property type="entry name" value="Basic helix-loop-helix transcription factor"/>
    <property type="match status" value="1"/>
</dbReference>
<comment type="subcellular location">
    <subcellularLocation>
        <location evidence="1">Nucleus</location>
    </subcellularLocation>
</comment>
<reference evidence="8" key="2">
    <citation type="submission" date="2025-08" db="UniProtKB">
        <authorList>
            <consortium name="RefSeq"/>
        </authorList>
    </citation>
    <scope>IDENTIFICATION</scope>
    <source>
        <tissue evidence="8">Leaf</tissue>
    </source>
</reference>
<dbReference type="Gene3D" id="4.10.280.10">
    <property type="entry name" value="Helix-loop-helix DNA-binding domain"/>
    <property type="match status" value="1"/>
</dbReference>
<evidence type="ECO:0000256" key="1">
    <source>
        <dbReference type="ARBA" id="ARBA00004123"/>
    </source>
</evidence>
<dbReference type="InterPro" id="IPR024097">
    <property type="entry name" value="bHLH_ZIP_TF"/>
</dbReference>
<evidence type="ECO:0000256" key="3">
    <source>
        <dbReference type="ARBA" id="ARBA00023163"/>
    </source>
</evidence>
<protein>
    <submittedName>
        <fullName evidence="8">Transcription factor bHLH49 isoform X1</fullName>
    </submittedName>
</protein>
<dbReference type="Pfam" id="PF00010">
    <property type="entry name" value="HLH"/>
    <property type="match status" value="1"/>
</dbReference>
<name>A0A9R0HW68_SPIOL</name>
<dbReference type="OrthoDB" id="1923196at2759"/>
<dbReference type="RefSeq" id="XP_021838052.1">
    <property type="nucleotide sequence ID" value="XM_021982360.2"/>
</dbReference>
<dbReference type="GeneID" id="110777771"/>
<feature type="domain" description="BHLH" evidence="6">
    <location>
        <begin position="316"/>
        <end position="366"/>
    </location>
</feature>
<evidence type="ECO:0000256" key="2">
    <source>
        <dbReference type="ARBA" id="ARBA00023015"/>
    </source>
</evidence>
<evidence type="ECO:0000256" key="4">
    <source>
        <dbReference type="ARBA" id="ARBA00023242"/>
    </source>
</evidence>
<gene>
    <name evidence="8" type="primary">LOC110777771</name>
</gene>
<evidence type="ECO:0000256" key="5">
    <source>
        <dbReference type="SAM" id="MobiDB-lite"/>
    </source>
</evidence>
<sequence>MDMNDKDKLELEKRNEAPLSYHPSGVSADWRYDIPSFANSSMGPVPSGNSMDVCGDAVGPSCSSGSMVDSFGPTTVWEHPVNTGFKEMNVHNVSDPLLMLKSGLFLPSMLPHTLSQFPTDSAFIERAARFSSFSGGHFGEMLNPLGIHQSDNPYIRGGAMMQGPQEEVNAFKTLAGRHPQKPEASLDETEHGNETTMVERSNEEAKQTVSMSGNDSYEPQFSGGLAQEEGVQLSAKAEGAKKRKRGNQDAAEAEQSNGIQQGSVEARKNNLDIQNKEEQISTPTGNKSSGKNVKQTSQASDSAKEDYIHVRARRGQATNSHSLAERVRREKISERMKFLQDLVPGCSKVTGKAVMLDEIINYVQSLQRQVEFLSMKLATVHPRLDFNIERLLTKDQMFSGRAGPSSGLAFSPVIQMPYSSLNQTQQPILPPGLSGTGNSSDILRRMISSQLSNMGGGYRESAQQLQNAWDGELHNVVQMGFNASSPHDNQETNCSVPTSQMKAES</sequence>
<dbReference type="GO" id="GO:0005634">
    <property type="term" value="C:nucleus"/>
    <property type="evidence" value="ECO:0000318"/>
    <property type="project" value="GO_Central"/>
</dbReference>
<dbReference type="KEGG" id="soe:110777771"/>
<dbReference type="InterPro" id="IPR011598">
    <property type="entry name" value="bHLH_dom"/>
</dbReference>
<evidence type="ECO:0000313" key="7">
    <source>
        <dbReference type="Proteomes" id="UP000813463"/>
    </source>
</evidence>
<organism evidence="7 8">
    <name type="scientific">Spinacia oleracea</name>
    <name type="common">Spinach</name>
    <dbReference type="NCBI Taxonomy" id="3562"/>
    <lineage>
        <taxon>Eukaryota</taxon>
        <taxon>Viridiplantae</taxon>
        <taxon>Streptophyta</taxon>
        <taxon>Embryophyta</taxon>
        <taxon>Tracheophyta</taxon>
        <taxon>Spermatophyta</taxon>
        <taxon>Magnoliopsida</taxon>
        <taxon>eudicotyledons</taxon>
        <taxon>Gunneridae</taxon>
        <taxon>Pentapetalae</taxon>
        <taxon>Caryophyllales</taxon>
        <taxon>Chenopodiaceae</taxon>
        <taxon>Chenopodioideae</taxon>
        <taxon>Anserineae</taxon>
        <taxon>Spinacia</taxon>
    </lineage>
</organism>
<dbReference type="GO" id="GO:0003700">
    <property type="term" value="F:DNA-binding transcription factor activity"/>
    <property type="evidence" value="ECO:0000318"/>
    <property type="project" value="GO_Central"/>
</dbReference>
<dbReference type="SUPFAM" id="SSF47459">
    <property type="entry name" value="HLH, helix-loop-helix DNA-binding domain"/>
    <property type="match status" value="1"/>
</dbReference>
<dbReference type="PANTHER" id="PTHR12565:SF458">
    <property type="entry name" value="TRANSCRIPTION FACTOR BHLH49"/>
    <property type="match status" value="1"/>
</dbReference>
<dbReference type="AlphaFoldDB" id="A0A9R0HW68"/>
<keyword evidence="3" id="KW-0804">Transcription</keyword>
<feature type="compositionally biased region" description="Polar residues" evidence="5">
    <location>
        <begin position="254"/>
        <end position="263"/>
    </location>
</feature>
<dbReference type="Proteomes" id="UP000813463">
    <property type="component" value="Chromosome 3"/>
</dbReference>
<proteinExistence type="predicted"/>
<dbReference type="CDD" id="cd18919">
    <property type="entry name" value="bHLH_AtBPE_like"/>
    <property type="match status" value="1"/>
</dbReference>
<feature type="compositionally biased region" description="Polar residues" evidence="5">
    <location>
        <begin position="207"/>
        <end position="219"/>
    </location>
</feature>
<feature type="compositionally biased region" description="Basic and acidic residues" evidence="5">
    <location>
        <begin position="265"/>
        <end position="279"/>
    </location>
</feature>
<dbReference type="InterPro" id="IPR036638">
    <property type="entry name" value="HLH_DNA-bd_sf"/>
</dbReference>
<keyword evidence="2" id="KW-0805">Transcription regulation</keyword>
<keyword evidence="4" id="KW-0539">Nucleus</keyword>
<accession>A0A9R0HW68</accession>
<keyword evidence="7" id="KW-1185">Reference proteome</keyword>
<feature type="region of interest" description="Disordered" evidence="5">
    <location>
        <begin position="482"/>
        <end position="505"/>
    </location>
</feature>
<reference evidence="7" key="1">
    <citation type="journal article" date="2021" name="Nat. Commun.">
        <title>Genomic analyses provide insights into spinach domestication and the genetic basis of agronomic traits.</title>
        <authorList>
            <person name="Cai X."/>
            <person name="Sun X."/>
            <person name="Xu C."/>
            <person name="Sun H."/>
            <person name="Wang X."/>
            <person name="Ge C."/>
            <person name="Zhang Z."/>
            <person name="Wang Q."/>
            <person name="Fei Z."/>
            <person name="Jiao C."/>
            <person name="Wang Q."/>
        </authorList>
    </citation>
    <scope>NUCLEOTIDE SEQUENCE [LARGE SCALE GENOMIC DNA]</scope>
    <source>
        <strain evidence="7">cv. Varoflay</strain>
    </source>
</reference>
<feature type="region of interest" description="Disordered" evidence="5">
    <location>
        <begin position="178"/>
        <end position="305"/>
    </location>
</feature>
<dbReference type="SMART" id="SM00353">
    <property type="entry name" value="HLH"/>
    <property type="match status" value="1"/>
</dbReference>
<dbReference type="GO" id="GO:0046983">
    <property type="term" value="F:protein dimerization activity"/>
    <property type="evidence" value="ECO:0007669"/>
    <property type="project" value="InterPro"/>
</dbReference>
<feature type="compositionally biased region" description="Polar residues" evidence="5">
    <location>
        <begin position="280"/>
        <end position="301"/>
    </location>
</feature>
<evidence type="ECO:0000313" key="8">
    <source>
        <dbReference type="RefSeq" id="XP_021838052.1"/>
    </source>
</evidence>